<dbReference type="EMBL" id="KN824951">
    <property type="protein sequence ID" value="KIK97120.1"/>
    <property type="molecule type" value="Genomic_DNA"/>
</dbReference>
<sequence>DGKVCKSKVPMLDGRFDDGTAQPLYFPPNDPRGPEGIFKGMAVILEERKCKDPSKFTKDQIDCCCQRILYTQPDFVGVESLLETLCKMRGYQVLFLPKFHCELNFIEQCWGFAKRLYHQFPTSSKEVDLERNVLAALDSVPLITIFATRSRRFMDAYLKGLSGKQAAWASKKYRGHRVLPESLMDDMDKANIL</sequence>
<name>A0A0D0EB42_9AGAM</name>
<dbReference type="PANTHER" id="PTHR35871:SF1">
    <property type="entry name" value="CXC1-LIKE CYSTEINE CLUSTER ASSOCIATED WITH KDZ TRANSPOSASES DOMAIN-CONTAINING PROTEIN"/>
    <property type="match status" value="1"/>
</dbReference>
<protein>
    <recommendedName>
        <fullName evidence="3">Tc1-like transposase DDE domain-containing protein</fullName>
    </recommendedName>
</protein>
<proteinExistence type="predicted"/>
<keyword evidence="2" id="KW-1185">Reference proteome</keyword>
<dbReference type="Gene3D" id="3.30.420.10">
    <property type="entry name" value="Ribonuclease H-like superfamily/Ribonuclease H"/>
    <property type="match status" value="1"/>
</dbReference>
<organism evidence="1 2">
    <name type="scientific">Paxillus rubicundulus Ve08.2h10</name>
    <dbReference type="NCBI Taxonomy" id="930991"/>
    <lineage>
        <taxon>Eukaryota</taxon>
        <taxon>Fungi</taxon>
        <taxon>Dikarya</taxon>
        <taxon>Basidiomycota</taxon>
        <taxon>Agaricomycotina</taxon>
        <taxon>Agaricomycetes</taxon>
        <taxon>Agaricomycetidae</taxon>
        <taxon>Boletales</taxon>
        <taxon>Paxilineae</taxon>
        <taxon>Paxillaceae</taxon>
        <taxon>Paxillus</taxon>
    </lineage>
</organism>
<dbReference type="PANTHER" id="PTHR35871">
    <property type="entry name" value="EXPRESSED PROTEIN"/>
    <property type="match status" value="1"/>
</dbReference>
<dbReference type="AlphaFoldDB" id="A0A0D0EB42"/>
<dbReference type="Proteomes" id="UP000054538">
    <property type="component" value="Unassembled WGS sequence"/>
</dbReference>
<reference evidence="2" key="2">
    <citation type="submission" date="2015-01" db="EMBL/GenBank/DDBJ databases">
        <title>Evolutionary Origins and Diversification of the Mycorrhizal Mutualists.</title>
        <authorList>
            <consortium name="DOE Joint Genome Institute"/>
            <consortium name="Mycorrhizal Genomics Consortium"/>
            <person name="Kohler A."/>
            <person name="Kuo A."/>
            <person name="Nagy L.G."/>
            <person name="Floudas D."/>
            <person name="Copeland A."/>
            <person name="Barry K.W."/>
            <person name="Cichocki N."/>
            <person name="Veneault-Fourrey C."/>
            <person name="LaButti K."/>
            <person name="Lindquist E.A."/>
            <person name="Lipzen A."/>
            <person name="Lundell T."/>
            <person name="Morin E."/>
            <person name="Murat C."/>
            <person name="Riley R."/>
            <person name="Ohm R."/>
            <person name="Sun H."/>
            <person name="Tunlid A."/>
            <person name="Henrissat B."/>
            <person name="Grigoriev I.V."/>
            <person name="Hibbett D.S."/>
            <person name="Martin F."/>
        </authorList>
    </citation>
    <scope>NUCLEOTIDE SEQUENCE [LARGE SCALE GENOMIC DNA]</scope>
    <source>
        <strain evidence="2">Ve08.2h10</strain>
    </source>
</reference>
<gene>
    <name evidence="1" type="ORF">PAXRUDRAFT_136944</name>
</gene>
<dbReference type="InterPro" id="IPR036397">
    <property type="entry name" value="RNaseH_sf"/>
</dbReference>
<dbReference type="GO" id="GO:0003676">
    <property type="term" value="F:nucleic acid binding"/>
    <property type="evidence" value="ECO:0007669"/>
    <property type="project" value="InterPro"/>
</dbReference>
<evidence type="ECO:0000313" key="2">
    <source>
        <dbReference type="Proteomes" id="UP000054538"/>
    </source>
</evidence>
<feature type="non-terminal residue" evidence="1">
    <location>
        <position position="1"/>
    </location>
</feature>
<evidence type="ECO:0000313" key="1">
    <source>
        <dbReference type="EMBL" id="KIK97120.1"/>
    </source>
</evidence>
<reference evidence="1 2" key="1">
    <citation type="submission" date="2014-04" db="EMBL/GenBank/DDBJ databases">
        <authorList>
            <consortium name="DOE Joint Genome Institute"/>
            <person name="Kuo A."/>
            <person name="Kohler A."/>
            <person name="Jargeat P."/>
            <person name="Nagy L.G."/>
            <person name="Floudas D."/>
            <person name="Copeland A."/>
            <person name="Barry K.W."/>
            <person name="Cichocki N."/>
            <person name="Veneault-Fourrey C."/>
            <person name="LaButti K."/>
            <person name="Lindquist E.A."/>
            <person name="Lipzen A."/>
            <person name="Lundell T."/>
            <person name="Morin E."/>
            <person name="Murat C."/>
            <person name="Sun H."/>
            <person name="Tunlid A."/>
            <person name="Henrissat B."/>
            <person name="Grigoriev I.V."/>
            <person name="Hibbett D.S."/>
            <person name="Martin F."/>
            <person name="Nordberg H.P."/>
            <person name="Cantor M.N."/>
            <person name="Hua S.X."/>
        </authorList>
    </citation>
    <scope>NUCLEOTIDE SEQUENCE [LARGE SCALE GENOMIC DNA]</scope>
    <source>
        <strain evidence="1 2">Ve08.2h10</strain>
    </source>
</reference>
<dbReference type="HOGENOM" id="CLU_005726_0_1_1"/>
<evidence type="ECO:0008006" key="3">
    <source>
        <dbReference type="Google" id="ProtNLM"/>
    </source>
</evidence>
<dbReference type="InParanoid" id="A0A0D0EB42"/>
<accession>A0A0D0EB42</accession>
<dbReference type="OrthoDB" id="2416294at2759"/>